<name>A0A4Q9M9X8_9APHY</name>
<accession>A0A4Q9M9X8</accession>
<protein>
    <submittedName>
        <fullName evidence="1">Uncharacterized protein</fullName>
    </submittedName>
</protein>
<gene>
    <name evidence="1" type="ORF">BD311DRAFT_142729</name>
</gene>
<dbReference type="EMBL" id="ML143539">
    <property type="protein sequence ID" value="TBU22511.1"/>
    <property type="molecule type" value="Genomic_DNA"/>
</dbReference>
<sequence length="130" mass="14519">MVRVLRTNSRDASFNVMGGRMRLWPRSWSVRMLLWACYISSTHPTVLYKFQDSSCFVGPEACIAPHSLMVQKKTTEGVATTFNSVAPSDHSRTSPPVPLISPQIGRIYGQRTHPTFHLPSQLLDASECAI</sequence>
<organism evidence="1">
    <name type="scientific">Dichomitus squalens</name>
    <dbReference type="NCBI Taxonomy" id="114155"/>
    <lineage>
        <taxon>Eukaryota</taxon>
        <taxon>Fungi</taxon>
        <taxon>Dikarya</taxon>
        <taxon>Basidiomycota</taxon>
        <taxon>Agaricomycotina</taxon>
        <taxon>Agaricomycetes</taxon>
        <taxon>Polyporales</taxon>
        <taxon>Polyporaceae</taxon>
        <taxon>Dichomitus</taxon>
    </lineage>
</organism>
<proteinExistence type="predicted"/>
<reference evidence="1" key="1">
    <citation type="submission" date="2019-01" db="EMBL/GenBank/DDBJ databases">
        <title>Draft genome sequences of three monokaryotic isolates of the white-rot basidiomycete fungus Dichomitus squalens.</title>
        <authorList>
            <consortium name="DOE Joint Genome Institute"/>
            <person name="Lopez S.C."/>
            <person name="Andreopoulos B."/>
            <person name="Pangilinan J."/>
            <person name="Lipzen A."/>
            <person name="Riley R."/>
            <person name="Ahrendt S."/>
            <person name="Ng V."/>
            <person name="Barry K."/>
            <person name="Daum C."/>
            <person name="Grigoriev I.V."/>
            <person name="Hilden K.S."/>
            <person name="Makela M.R."/>
            <person name="de Vries R.P."/>
        </authorList>
    </citation>
    <scope>NUCLEOTIDE SEQUENCE [LARGE SCALE GENOMIC DNA]</scope>
    <source>
        <strain evidence="1">OM18370.1</strain>
    </source>
</reference>
<evidence type="ECO:0000313" key="1">
    <source>
        <dbReference type="EMBL" id="TBU22511.1"/>
    </source>
</evidence>
<dbReference type="AlphaFoldDB" id="A0A4Q9M9X8"/>
<dbReference type="Proteomes" id="UP000292957">
    <property type="component" value="Unassembled WGS sequence"/>
</dbReference>